<evidence type="ECO:0000256" key="1">
    <source>
        <dbReference type="SAM" id="SignalP"/>
    </source>
</evidence>
<accession>A0A0C3CRS0</accession>
<dbReference type="OrthoDB" id="5395704at2759"/>
<evidence type="ECO:0008006" key="4">
    <source>
        <dbReference type="Google" id="ProtNLM"/>
    </source>
</evidence>
<dbReference type="Proteomes" id="UP000054321">
    <property type="component" value="Unassembled WGS sequence"/>
</dbReference>
<feature type="chain" id="PRO_5002162965" description="AA1-like domain-containing protein" evidence="1">
    <location>
        <begin position="17"/>
        <end position="185"/>
    </location>
</feature>
<sequence length="185" mass="20583">MRFVKLLGLCVGVASTALNPLARLNLKRPSTLLPDVSPEPLRTSNKPVQPFSISNLYAQSFVDSSTTWNLVFADPNSNTSTVCSKSWIDSHNASAAPTTYVLCDDTGNEEDFQWQFTSYTNIQHFTIEFSHGWDDLNDFPPPYSWVDMFSTQNSFNLTCSTNAAGLQHCSALQNPYRAVVNEMAN</sequence>
<dbReference type="HOGENOM" id="CLU_1415960_0_0_1"/>
<name>A0A0C3CRS0_OIDMZ</name>
<gene>
    <name evidence="2" type="ORF">OIDMADRAFT_53214</name>
</gene>
<feature type="signal peptide" evidence="1">
    <location>
        <begin position="1"/>
        <end position="16"/>
    </location>
</feature>
<keyword evidence="3" id="KW-1185">Reference proteome</keyword>
<dbReference type="InParanoid" id="A0A0C3CRS0"/>
<dbReference type="AlphaFoldDB" id="A0A0C3CRS0"/>
<evidence type="ECO:0000313" key="3">
    <source>
        <dbReference type="Proteomes" id="UP000054321"/>
    </source>
</evidence>
<evidence type="ECO:0000313" key="2">
    <source>
        <dbReference type="EMBL" id="KIN01689.1"/>
    </source>
</evidence>
<protein>
    <recommendedName>
        <fullName evidence="4">AA1-like domain-containing protein</fullName>
    </recommendedName>
</protein>
<reference evidence="3" key="2">
    <citation type="submission" date="2015-01" db="EMBL/GenBank/DDBJ databases">
        <title>Evolutionary Origins and Diversification of the Mycorrhizal Mutualists.</title>
        <authorList>
            <consortium name="DOE Joint Genome Institute"/>
            <consortium name="Mycorrhizal Genomics Consortium"/>
            <person name="Kohler A."/>
            <person name="Kuo A."/>
            <person name="Nagy L.G."/>
            <person name="Floudas D."/>
            <person name="Copeland A."/>
            <person name="Barry K.W."/>
            <person name="Cichocki N."/>
            <person name="Veneault-Fourrey C."/>
            <person name="LaButti K."/>
            <person name="Lindquist E.A."/>
            <person name="Lipzen A."/>
            <person name="Lundell T."/>
            <person name="Morin E."/>
            <person name="Murat C."/>
            <person name="Riley R."/>
            <person name="Ohm R."/>
            <person name="Sun H."/>
            <person name="Tunlid A."/>
            <person name="Henrissat B."/>
            <person name="Grigoriev I.V."/>
            <person name="Hibbett D.S."/>
            <person name="Martin F."/>
        </authorList>
    </citation>
    <scope>NUCLEOTIDE SEQUENCE [LARGE SCALE GENOMIC DNA]</scope>
    <source>
        <strain evidence="3">Zn</strain>
    </source>
</reference>
<reference evidence="2 3" key="1">
    <citation type="submission" date="2014-04" db="EMBL/GenBank/DDBJ databases">
        <authorList>
            <consortium name="DOE Joint Genome Institute"/>
            <person name="Kuo A."/>
            <person name="Martino E."/>
            <person name="Perotto S."/>
            <person name="Kohler A."/>
            <person name="Nagy L.G."/>
            <person name="Floudas D."/>
            <person name="Copeland A."/>
            <person name="Barry K.W."/>
            <person name="Cichocki N."/>
            <person name="Veneault-Fourrey C."/>
            <person name="LaButti K."/>
            <person name="Lindquist E.A."/>
            <person name="Lipzen A."/>
            <person name="Lundell T."/>
            <person name="Morin E."/>
            <person name="Murat C."/>
            <person name="Sun H."/>
            <person name="Tunlid A."/>
            <person name="Henrissat B."/>
            <person name="Grigoriev I.V."/>
            <person name="Hibbett D.S."/>
            <person name="Martin F."/>
            <person name="Nordberg H.P."/>
            <person name="Cantor M.N."/>
            <person name="Hua S.X."/>
        </authorList>
    </citation>
    <scope>NUCLEOTIDE SEQUENCE [LARGE SCALE GENOMIC DNA]</scope>
    <source>
        <strain evidence="2 3">Zn</strain>
    </source>
</reference>
<keyword evidence="1" id="KW-0732">Signal</keyword>
<organism evidence="2 3">
    <name type="scientific">Oidiodendron maius (strain Zn)</name>
    <dbReference type="NCBI Taxonomy" id="913774"/>
    <lineage>
        <taxon>Eukaryota</taxon>
        <taxon>Fungi</taxon>
        <taxon>Dikarya</taxon>
        <taxon>Ascomycota</taxon>
        <taxon>Pezizomycotina</taxon>
        <taxon>Leotiomycetes</taxon>
        <taxon>Leotiomycetes incertae sedis</taxon>
        <taxon>Myxotrichaceae</taxon>
        <taxon>Oidiodendron</taxon>
    </lineage>
</organism>
<dbReference type="EMBL" id="KN832875">
    <property type="protein sequence ID" value="KIN01689.1"/>
    <property type="molecule type" value="Genomic_DNA"/>
</dbReference>
<proteinExistence type="predicted"/>